<reference evidence="14" key="1">
    <citation type="submission" date="2016-10" db="EMBL/GenBank/DDBJ databases">
        <authorList>
            <person name="Varghese N."/>
            <person name="Submissions S."/>
        </authorList>
    </citation>
    <scope>NUCLEOTIDE SEQUENCE [LARGE SCALE GENOMIC DNA]</scope>
    <source>
        <strain evidence="14">DSM 26348</strain>
    </source>
</reference>
<dbReference type="EMBL" id="FOQD01000008">
    <property type="protein sequence ID" value="SFI34972.1"/>
    <property type="molecule type" value="Genomic_DNA"/>
</dbReference>
<dbReference type="InterPro" id="IPR000731">
    <property type="entry name" value="SSD"/>
</dbReference>
<evidence type="ECO:0000256" key="4">
    <source>
        <dbReference type="ARBA" id="ARBA00022519"/>
    </source>
</evidence>
<comment type="subunit">
    <text evidence="11">Forms a complex with SecD. Part of the essential Sec protein translocation apparatus which comprises SecA, SecYEG and auxiliary proteins SecDF. Other proteins may also be involved.</text>
</comment>
<comment type="function">
    <text evidence="10">Part of the Sec protein translocase complex. Interacts with the SecYEG preprotein conducting channel. SecDF uses the proton motive force (PMF) to complete protein translocation after the ATP-dependent function of SecA.</text>
</comment>
<keyword evidence="9 10" id="KW-0472">Membrane</keyword>
<dbReference type="SUPFAM" id="SSF82866">
    <property type="entry name" value="Multidrug efflux transporter AcrB transmembrane domain"/>
    <property type="match status" value="2"/>
</dbReference>
<dbReference type="GO" id="GO:0005886">
    <property type="term" value="C:plasma membrane"/>
    <property type="evidence" value="ECO:0007669"/>
    <property type="project" value="UniProtKB-SubCell"/>
</dbReference>
<feature type="transmembrane region" description="Helical" evidence="10">
    <location>
        <begin position="415"/>
        <end position="435"/>
    </location>
</feature>
<feature type="domain" description="SSD" evidence="12">
    <location>
        <begin position="801"/>
        <end position="968"/>
    </location>
</feature>
<dbReference type="AlphaFoldDB" id="A0A1I3HH21"/>
<organism evidence="13 14">
    <name type="scientific">Planctomicrobium piriforme</name>
    <dbReference type="NCBI Taxonomy" id="1576369"/>
    <lineage>
        <taxon>Bacteria</taxon>
        <taxon>Pseudomonadati</taxon>
        <taxon>Planctomycetota</taxon>
        <taxon>Planctomycetia</taxon>
        <taxon>Planctomycetales</taxon>
        <taxon>Planctomycetaceae</taxon>
        <taxon>Planctomicrobium</taxon>
    </lineage>
</organism>
<dbReference type="Pfam" id="PF21760">
    <property type="entry name" value="SecD_1st"/>
    <property type="match status" value="1"/>
</dbReference>
<sequence length="981" mass="106865">MNSLSMNLLLAAEETTVKAAEGAAGAAGDWKGWLVFLVILAVIVLPFVLGTLIARWLKMRDYATKIGLVLFSLTLALGPFVTRWVSGQNPLSAISLGIDLAGGTNMEFAVNRQEAEATGKQITNEVMDKMVAAVSRRVNPTGTEEVTVRRVGADRIEVIVPGADQEKVQATKRKIVDLGKLEFSVLANEVDHQDLIQLADSLGDKVKEIFRNNQLIGKWRPAAVTAETGEPKVQPGDRVHVRTVEVNGKPQLQYLVVVNPDPAQRIDGDLLKQVRETVTDRGLAVGFTFNDRGGHLMQQLTSKYQPRTGAGYKTRLAVLLNEEVHSAPTINAVIGSTGVIEGSFTQDEINDLVNVLNAGALQVPLYREPVSEFTVSPTLGSDVQRKGLSAMAVSIVAVLAVTLVYYLVCGFIADLCLLLNLILVLGAMSLIDATFTLPGLAGLVLSIGMAVDSNVLIFERMREERQRGSSMRMAIKNGFEKAFSTIFDSNVTTLITAVVLYYIGTEQVKGFAVTLFIGIVISMFTAVYVGRIIFDIAEQKKWITDLKMMNIVPTGNFDFLGKRYIAVGISLLVMILGLLLVGYRGKDNLDIDFRGGSMVAFKFDGESPTVDEVRAALDKKFEKSISLERLSINEAGKEQVLFRMRTIESNPKTVSDNIRAAFAETPLQLVQQHIQIGEVTPIAKSETPLAADAAPDLFAGGHKVVVKLSQETLPASLAEQAAIFLADQKKLDKPQDLVIGQGIDQVEGKAKEIRLRFAASVPEADIKNVLADFTQKMEGAPHFEEINTFAAAVAGDAQKSALLAIALSFLAIIIYLWVRFQRVTFGLAACVALVHDVLITLGLVAFGAYFSGNAVGQFLMLEDFKINLTIVAAFLTIIGYSLNDTIVVFDRIREVRGRNPLLTEKMINQSLNQTLSRTLLTSVTTLIVVFIMYIMGGEGIHGFAYCLMLGILVGTFSSIYVASPVLLWLTNRRIQRTTVTA</sequence>
<feature type="transmembrane region" description="Helical" evidence="10">
    <location>
        <begin position="35"/>
        <end position="54"/>
    </location>
</feature>
<evidence type="ECO:0000256" key="8">
    <source>
        <dbReference type="ARBA" id="ARBA00023010"/>
    </source>
</evidence>
<name>A0A1I3HH21_9PLAN</name>
<dbReference type="HAMAP" id="MF_01463_B">
    <property type="entry name" value="SecD_B"/>
    <property type="match status" value="1"/>
</dbReference>
<dbReference type="GO" id="GO:0065002">
    <property type="term" value="P:intracellular protein transmembrane transport"/>
    <property type="evidence" value="ECO:0007669"/>
    <property type="project" value="UniProtKB-UniRule"/>
</dbReference>
<comment type="similarity">
    <text evidence="10">Belongs to the SecD/SecF family. SecD subfamily.</text>
</comment>
<comment type="similarity">
    <text evidence="11">Belongs to the SecD/SecF family. SecF subfamily.</text>
</comment>
<keyword evidence="7 10" id="KW-1133">Transmembrane helix</keyword>
<dbReference type="Gene3D" id="3.30.1360.200">
    <property type="match status" value="1"/>
</dbReference>
<dbReference type="FunFam" id="1.20.1640.10:FF:000004">
    <property type="entry name" value="Protein translocase subunit SecD"/>
    <property type="match status" value="1"/>
</dbReference>
<dbReference type="GO" id="GO:0043952">
    <property type="term" value="P:protein transport by the Sec complex"/>
    <property type="evidence" value="ECO:0007669"/>
    <property type="project" value="UniProtKB-UniRule"/>
</dbReference>
<feature type="transmembrane region" description="Helical" evidence="10">
    <location>
        <begin position="388"/>
        <end position="408"/>
    </location>
</feature>
<dbReference type="InterPro" id="IPR022645">
    <property type="entry name" value="SecD/SecF_bac"/>
</dbReference>
<dbReference type="Pfam" id="PF02355">
    <property type="entry name" value="SecD_SecF_C"/>
    <property type="match status" value="2"/>
</dbReference>
<evidence type="ECO:0000256" key="10">
    <source>
        <dbReference type="HAMAP-Rule" id="MF_01463"/>
    </source>
</evidence>
<feature type="transmembrane region" description="Helical" evidence="10">
    <location>
        <begin position="825"/>
        <end position="850"/>
    </location>
</feature>
<evidence type="ECO:0000256" key="5">
    <source>
        <dbReference type="ARBA" id="ARBA00022692"/>
    </source>
</evidence>
<dbReference type="PRINTS" id="PR01755">
    <property type="entry name" value="SECFTRNLCASE"/>
</dbReference>
<dbReference type="InterPro" id="IPR048634">
    <property type="entry name" value="SecD_SecF_C"/>
</dbReference>
<dbReference type="NCBIfam" id="TIGR00966">
    <property type="entry name" value="transloc_SecF"/>
    <property type="match status" value="1"/>
</dbReference>
<evidence type="ECO:0000313" key="14">
    <source>
        <dbReference type="Proteomes" id="UP000199518"/>
    </source>
</evidence>
<dbReference type="InterPro" id="IPR054384">
    <property type="entry name" value="SecDF_P1_head"/>
</dbReference>
<keyword evidence="4" id="KW-0997">Cell inner membrane</keyword>
<dbReference type="PANTHER" id="PTHR30081:SF1">
    <property type="entry name" value="PROTEIN TRANSLOCASE SUBUNIT SECD"/>
    <property type="match status" value="1"/>
</dbReference>
<feature type="transmembrane region" description="Helical" evidence="10">
    <location>
        <begin position="66"/>
        <end position="85"/>
    </location>
</feature>
<dbReference type="Pfam" id="PF22599">
    <property type="entry name" value="SecDF_P1_head"/>
    <property type="match status" value="1"/>
</dbReference>
<keyword evidence="8 10" id="KW-0811">Translocation</keyword>
<evidence type="ECO:0000259" key="12">
    <source>
        <dbReference type="PROSITE" id="PS50156"/>
    </source>
</evidence>
<gene>
    <name evidence="11" type="primary">secF</name>
    <name evidence="10" type="synonym">secD</name>
    <name evidence="13" type="ORF">SAMN05421753_10858</name>
</gene>
<evidence type="ECO:0000256" key="3">
    <source>
        <dbReference type="ARBA" id="ARBA00022475"/>
    </source>
</evidence>
<proteinExistence type="inferred from homology"/>
<evidence type="ECO:0000256" key="1">
    <source>
        <dbReference type="ARBA" id="ARBA00004651"/>
    </source>
</evidence>
<dbReference type="PROSITE" id="PS50156">
    <property type="entry name" value="SSD"/>
    <property type="match status" value="1"/>
</dbReference>
<dbReference type="InterPro" id="IPR005665">
    <property type="entry name" value="SecF_bac"/>
</dbReference>
<dbReference type="NCBIfam" id="TIGR00916">
    <property type="entry name" value="2A0604s01"/>
    <property type="match status" value="1"/>
</dbReference>
<dbReference type="GO" id="GO:0006605">
    <property type="term" value="P:protein targeting"/>
    <property type="evidence" value="ECO:0007669"/>
    <property type="project" value="UniProtKB-UniRule"/>
</dbReference>
<accession>A0A1I3HH21</accession>
<feature type="transmembrane region" description="Helical" evidence="10">
    <location>
        <begin position="870"/>
        <end position="889"/>
    </location>
</feature>
<feature type="transmembrane region" description="Helical" evidence="10">
    <location>
        <begin position="915"/>
        <end position="936"/>
    </location>
</feature>
<dbReference type="STRING" id="1576369.SAMN05421753_10858"/>
<feature type="transmembrane region" description="Helical" evidence="10">
    <location>
        <begin position="441"/>
        <end position="461"/>
    </location>
</feature>
<evidence type="ECO:0000256" key="9">
    <source>
        <dbReference type="ARBA" id="ARBA00023136"/>
    </source>
</evidence>
<comment type="caution">
    <text evidence="10">Lacks conserved residue(s) required for the propagation of feature annotation.</text>
</comment>
<comment type="subunit">
    <text evidence="10">Forms a complex with SecF. Part of the essential Sec protein translocation apparatus which comprises SecA, SecYEG and auxiliary proteins SecDF. Other proteins may also be involved.</text>
</comment>
<evidence type="ECO:0000313" key="13">
    <source>
        <dbReference type="EMBL" id="SFI34972.1"/>
    </source>
</evidence>
<evidence type="ECO:0000256" key="11">
    <source>
        <dbReference type="HAMAP-Rule" id="MF_01464"/>
    </source>
</evidence>
<feature type="transmembrane region" description="Helical" evidence="10">
    <location>
        <begin position="510"/>
        <end position="534"/>
    </location>
</feature>
<dbReference type="RefSeq" id="WP_092050293.1">
    <property type="nucleotide sequence ID" value="NZ_FOQD01000008.1"/>
</dbReference>
<feature type="transmembrane region" description="Helical" evidence="10">
    <location>
        <begin position="482"/>
        <end position="504"/>
    </location>
</feature>
<dbReference type="NCBIfam" id="TIGR01129">
    <property type="entry name" value="secD"/>
    <property type="match status" value="1"/>
</dbReference>
<dbReference type="InterPro" id="IPR022813">
    <property type="entry name" value="SecD/SecF_arch_bac"/>
</dbReference>
<keyword evidence="2 10" id="KW-0813">Transport</keyword>
<dbReference type="InterPro" id="IPR055344">
    <property type="entry name" value="SecD_SecF_C_bact"/>
</dbReference>
<dbReference type="OrthoDB" id="9805019at2"/>
<keyword evidence="6 10" id="KW-0653">Protein transport</keyword>
<dbReference type="HAMAP" id="MF_01464_B">
    <property type="entry name" value="SecF_B"/>
    <property type="match status" value="1"/>
</dbReference>
<dbReference type="Gene3D" id="3.30.70.3400">
    <property type="match status" value="1"/>
</dbReference>
<feature type="transmembrane region" description="Helical" evidence="10">
    <location>
        <begin position="564"/>
        <end position="583"/>
    </location>
</feature>
<evidence type="ECO:0000256" key="2">
    <source>
        <dbReference type="ARBA" id="ARBA00022448"/>
    </source>
</evidence>
<dbReference type="PANTHER" id="PTHR30081">
    <property type="entry name" value="PROTEIN-EXPORT MEMBRANE PROTEIN SEC"/>
    <property type="match status" value="1"/>
</dbReference>
<feature type="transmembrane region" description="Helical" evidence="10">
    <location>
        <begin position="942"/>
        <end position="969"/>
    </location>
</feature>
<dbReference type="GO" id="GO:0015450">
    <property type="term" value="F:protein-transporting ATPase activity"/>
    <property type="evidence" value="ECO:0007669"/>
    <property type="project" value="InterPro"/>
</dbReference>
<feature type="transmembrane region" description="Helical" evidence="10">
    <location>
        <begin position="801"/>
        <end position="818"/>
    </location>
</feature>
<evidence type="ECO:0000256" key="6">
    <source>
        <dbReference type="ARBA" id="ARBA00022927"/>
    </source>
</evidence>
<dbReference type="InterPro" id="IPR048631">
    <property type="entry name" value="SecD_1st"/>
</dbReference>
<dbReference type="Pfam" id="PF07549">
    <property type="entry name" value="Sec_GG"/>
    <property type="match status" value="1"/>
</dbReference>
<dbReference type="InterPro" id="IPR005791">
    <property type="entry name" value="SecD"/>
</dbReference>
<protein>
    <recommendedName>
        <fullName evidence="10 11">Multifunctional fusion protein</fullName>
    </recommendedName>
    <domain>
        <recommendedName>
            <fullName evidence="10">Protein translocase subunit SecD</fullName>
        </recommendedName>
    </domain>
    <domain>
        <recommendedName>
            <fullName evidence="11">Protein-export membrane protein SecF</fullName>
        </recommendedName>
    </domain>
</protein>
<dbReference type="Gene3D" id="1.20.1640.10">
    <property type="entry name" value="Multidrug efflux transporter AcrB transmembrane domain"/>
    <property type="match status" value="2"/>
</dbReference>
<dbReference type="InterPro" id="IPR022646">
    <property type="entry name" value="SecD/SecF_CS"/>
</dbReference>
<keyword evidence="5 10" id="KW-0812">Transmembrane</keyword>
<evidence type="ECO:0000256" key="7">
    <source>
        <dbReference type="ARBA" id="ARBA00022989"/>
    </source>
</evidence>
<keyword evidence="14" id="KW-1185">Reference proteome</keyword>
<dbReference type="Proteomes" id="UP000199518">
    <property type="component" value="Unassembled WGS sequence"/>
</dbReference>
<comment type="subcellular location">
    <subcellularLocation>
        <location evidence="1 10">Cell membrane</location>
        <topology evidence="1 10">Multi-pass membrane protein</topology>
    </subcellularLocation>
</comment>
<keyword evidence="3 10" id="KW-1003">Cell membrane</keyword>